<evidence type="ECO:0000313" key="1">
    <source>
        <dbReference type="EMBL" id="QFG00135.1"/>
    </source>
</evidence>
<accession>A0A5J6STA1</accession>
<dbReference type="EMBL" id="CP031223">
    <property type="protein sequence ID" value="QFG00135.1"/>
    <property type="molecule type" value="Genomic_DNA"/>
</dbReference>
<dbReference type="KEGG" id="psyo:PB01_15585"/>
<organism evidence="1 2">
    <name type="scientific">Psychrobacillus glaciei</name>
    <dbReference type="NCBI Taxonomy" id="2283160"/>
    <lineage>
        <taxon>Bacteria</taxon>
        <taxon>Bacillati</taxon>
        <taxon>Bacillota</taxon>
        <taxon>Bacilli</taxon>
        <taxon>Bacillales</taxon>
        <taxon>Bacillaceae</taxon>
        <taxon>Psychrobacillus</taxon>
    </lineage>
</organism>
<sequence length="83" mass="10229">MNNALFVELAQYFYLKDCPLRLQDSKYSMLEQCDYSSEEFKEWIVNMWKHEIYSYIAHIRLLDDIQPRLMIYHFKKPPITVFE</sequence>
<dbReference type="Proteomes" id="UP000325517">
    <property type="component" value="Chromosome"/>
</dbReference>
<proteinExistence type="predicted"/>
<keyword evidence="2" id="KW-1185">Reference proteome</keyword>
<gene>
    <name evidence="1" type="ORF">PB01_15585</name>
</gene>
<reference evidence="1 2" key="1">
    <citation type="submission" date="2018-07" db="EMBL/GenBank/DDBJ databases">
        <title>Complete genome sequence of Psychrobacillus sp. PB01, isolated from iceberg, and comparative genome analysis of Psychrobacillus strains.</title>
        <authorList>
            <person name="Lee P.C."/>
        </authorList>
    </citation>
    <scope>NUCLEOTIDE SEQUENCE [LARGE SCALE GENOMIC DNA]</scope>
    <source>
        <strain evidence="1 2">PB01</strain>
    </source>
</reference>
<protein>
    <submittedName>
        <fullName evidence="1">Uncharacterized protein</fullName>
    </submittedName>
</protein>
<dbReference type="AlphaFoldDB" id="A0A5J6STA1"/>
<name>A0A5J6STA1_9BACI</name>
<evidence type="ECO:0000313" key="2">
    <source>
        <dbReference type="Proteomes" id="UP000325517"/>
    </source>
</evidence>